<evidence type="ECO:0000256" key="4">
    <source>
        <dbReference type="ARBA" id="ARBA00022989"/>
    </source>
</evidence>
<dbReference type="GO" id="GO:0000271">
    <property type="term" value="P:polysaccharide biosynthetic process"/>
    <property type="evidence" value="ECO:0007669"/>
    <property type="project" value="InterPro"/>
</dbReference>
<dbReference type="RefSeq" id="WP_108595708.1">
    <property type="nucleotide sequence ID" value="NZ_CP028913.1"/>
</dbReference>
<evidence type="ECO:0000313" key="9">
    <source>
        <dbReference type="Proteomes" id="UP000244729"/>
    </source>
</evidence>
<evidence type="ECO:0000313" key="8">
    <source>
        <dbReference type="EMBL" id="AWB95901.1"/>
    </source>
</evidence>
<comment type="similarity">
    <text evidence="2">Belongs to the GtrA family.</text>
</comment>
<dbReference type="PANTHER" id="PTHR38459">
    <property type="entry name" value="PROPHAGE BACTOPRENOL-LINKED GLUCOSE TRANSLOCASE HOMOLOG"/>
    <property type="match status" value="1"/>
</dbReference>
<dbReference type="Proteomes" id="UP000244729">
    <property type="component" value="Chromosome"/>
</dbReference>
<evidence type="ECO:0000259" key="7">
    <source>
        <dbReference type="Pfam" id="PF04138"/>
    </source>
</evidence>
<dbReference type="AlphaFoldDB" id="A0A2S0WX64"/>
<protein>
    <submittedName>
        <fullName evidence="8">GtrA family protein</fullName>
    </submittedName>
</protein>
<evidence type="ECO:0000256" key="3">
    <source>
        <dbReference type="ARBA" id="ARBA00022692"/>
    </source>
</evidence>
<evidence type="ECO:0000256" key="2">
    <source>
        <dbReference type="ARBA" id="ARBA00009399"/>
    </source>
</evidence>
<sequence>MPGILRNSAIRYLIAGGAAFVVDFALLALFRQVFGWPTWIAAGTAFVLSFAFTYTVQRVFSFESDTPHGRSLLRYTALVVFNTAATAGIVALVDLTDAGWGLGKVVATIATTVWNYFIYRYWVFAEPKVAEPTRTED</sequence>
<feature type="transmembrane region" description="Helical" evidence="6">
    <location>
        <begin position="36"/>
        <end position="60"/>
    </location>
</feature>
<proteinExistence type="inferred from homology"/>
<keyword evidence="5 6" id="KW-0472">Membrane</keyword>
<evidence type="ECO:0000256" key="6">
    <source>
        <dbReference type="SAM" id="Phobius"/>
    </source>
</evidence>
<dbReference type="InterPro" id="IPR007267">
    <property type="entry name" value="GtrA_DPMS_TM"/>
</dbReference>
<dbReference type="InterPro" id="IPR051401">
    <property type="entry name" value="GtrA_CellWall_Glycosyl"/>
</dbReference>
<evidence type="ECO:0000256" key="5">
    <source>
        <dbReference type="ARBA" id="ARBA00023136"/>
    </source>
</evidence>
<dbReference type="EMBL" id="CP028913">
    <property type="protein sequence ID" value="AWB95901.1"/>
    <property type="molecule type" value="Genomic_DNA"/>
</dbReference>
<dbReference type="Pfam" id="PF04138">
    <property type="entry name" value="GtrA_DPMS_TM"/>
    <property type="match status" value="1"/>
</dbReference>
<feature type="domain" description="GtrA/DPMS transmembrane" evidence="7">
    <location>
        <begin position="11"/>
        <end position="124"/>
    </location>
</feature>
<dbReference type="GO" id="GO:0005886">
    <property type="term" value="C:plasma membrane"/>
    <property type="evidence" value="ECO:0007669"/>
    <property type="project" value="TreeGrafter"/>
</dbReference>
<gene>
    <name evidence="8" type="ORF">DCE93_09700</name>
</gene>
<dbReference type="OrthoDB" id="2082501at2"/>
<evidence type="ECO:0000256" key="1">
    <source>
        <dbReference type="ARBA" id="ARBA00004141"/>
    </source>
</evidence>
<reference evidence="8 9" key="1">
    <citation type="submission" date="2018-04" db="EMBL/GenBank/DDBJ databases">
        <authorList>
            <person name="Li J."/>
        </authorList>
    </citation>
    <scope>NUCLEOTIDE SEQUENCE [LARGE SCALE GENOMIC DNA]</scope>
    <source>
        <strain evidence="9">30A</strain>
    </source>
</reference>
<feature type="transmembrane region" description="Helical" evidence="6">
    <location>
        <begin position="12"/>
        <end position="30"/>
    </location>
</feature>
<name>A0A2S0WX64_9MICO</name>
<accession>A0A2S0WX64</accession>
<dbReference type="PANTHER" id="PTHR38459:SF1">
    <property type="entry name" value="PROPHAGE BACTOPRENOL-LINKED GLUCOSE TRANSLOCASE HOMOLOG"/>
    <property type="match status" value="1"/>
</dbReference>
<comment type="subcellular location">
    <subcellularLocation>
        <location evidence="1">Membrane</location>
        <topology evidence="1">Multi-pass membrane protein</topology>
    </subcellularLocation>
</comment>
<feature type="transmembrane region" description="Helical" evidence="6">
    <location>
        <begin position="99"/>
        <end position="118"/>
    </location>
</feature>
<organism evidence="8 9">
    <name type="scientific">Agromyces badenianii</name>
    <dbReference type="NCBI Taxonomy" id="2080742"/>
    <lineage>
        <taxon>Bacteria</taxon>
        <taxon>Bacillati</taxon>
        <taxon>Actinomycetota</taxon>
        <taxon>Actinomycetes</taxon>
        <taxon>Micrococcales</taxon>
        <taxon>Microbacteriaceae</taxon>
        <taxon>Agromyces</taxon>
    </lineage>
</organism>
<feature type="transmembrane region" description="Helical" evidence="6">
    <location>
        <begin position="72"/>
        <end position="93"/>
    </location>
</feature>
<dbReference type="KEGG" id="agm:DCE93_09700"/>
<keyword evidence="3 6" id="KW-0812">Transmembrane</keyword>
<keyword evidence="9" id="KW-1185">Reference proteome</keyword>
<keyword evidence="4 6" id="KW-1133">Transmembrane helix</keyword>